<comment type="caution">
    <text evidence="1">The sequence shown here is derived from an EMBL/GenBank/DDBJ whole genome shotgun (WGS) entry which is preliminary data.</text>
</comment>
<dbReference type="Pfam" id="PF02391">
    <property type="entry name" value="MoaE"/>
    <property type="match status" value="1"/>
</dbReference>
<keyword evidence="2" id="KW-1185">Reference proteome</keyword>
<accession>A0A3N0I7J8</accession>
<proteinExistence type="predicted"/>
<evidence type="ECO:0000313" key="2">
    <source>
        <dbReference type="Proteomes" id="UP000271472"/>
    </source>
</evidence>
<organism evidence="1 2">
    <name type="scientific">Slackia isoflavoniconvertens</name>
    <dbReference type="NCBI Taxonomy" id="572010"/>
    <lineage>
        <taxon>Bacteria</taxon>
        <taxon>Bacillati</taxon>
        <taxon>Actinomycetota</taxon>
        <taxon>Coriobacteriia</taxon>
        <taxon>Eggerthellales</taxon>
        <taxon>Eggerthellaceae</taxon>
        <taxon>Slackia</taxon>
    </lineage>
</organism>
<evidence type="ECO:0000313" key="1">
    <source>
        <dbReference type="EMBL" id="RNM32576.1"/>
    </source>
</evidence>
<dbReference type="InterPro" id="IPR003448">
    <property type="entry name" value="Mopterin_biosynth_MoaE"/>
</dbReference>
<dbReference type="OrthoDB" id="9786032at2"/>
<dbReference type="EMBL" id="QIBZ01000030">
    <property type="protein sequence ID" value="RNM32576.1"/>
    <property type="molecule type" value="Genomic_DNA"/>
</dbReference>
<dbReference type="InterPro" id="IPR036563">
    <property type="entry name" value="MoaE_sf"/>
</dbReference>
<reference evidence="2" key="1">
    <citation type="submission" date="2018-05" db="EMBL/GenBank/DDBJ databases">
        <title>Genome Sequencing of selected type strains of the family Eggerthellaceae.</title>
        <authorList>
            <person name="Danylec N."/>
            <person name="Stoll D.A."/>
            <person name="Doetsch A."/>
            <person name="Huch M."/>
        </authorList>
    </citation>
    <scope>NUCLEOTIDE SEQUENCE [LARGE SCALE GENOMIC DNA]</scope>
    <source>
        <strain evidence="2">DSM 22006</strain>
    </source>
</reference>
<gene>
    <name evidence="1" type="ORF">DMP05_09580</name>
</gene>
<name>A0A3N0I7J8_9ACTN</name>
<dbReference type="Gene3D" id="3.90.1170.40">
    <property type="entry name" value="Molybdopterin biosynthesis MoaE subunit"/>
    <property type="match status" value="1"/>
</dbReference>
<protein>
    <submittedName>
        <fullName evidence="1">Molybdopterin biosynthesis protein</fullName>
    </submittedName>
</protein>
<dbReference type="AlphaFoldDB" id="A0A3N0I7J8"/>
<dbReference type="SUPFAM" id="SSF54690">
    <property type="entry name" value="Molybdopterin synthase subunit MoaE"/>
    <property type="match status" value="1"/>
</dbReference>
<dbReference type="GO" id="GO:0006777">
    <property type="term" value="P:Mo-molybdopterin cofactor biosynthetic process"/>
    <property type="evidence" value="ECO:0007669"/>
    <property type="project" value="InterPro"/>
</dbReference>
<dbReference type="Proteomes" id="UP000271472">
    <property type="component" value="Unassembled WGS sequence"/>
</dbReference>
<sequence>MNDISDIACNDQGFDVAVDLGPGWRIDAGAEPSMDAWLNKAKQDSNASMVGMYLTHNGIVRETPRAQVRATNAAEAAEGAALGKVATIDFSYNTDGLIEAVKAARKLPGVFYIRVWLNEGTLKVGDSIMYVLIGADIRPHAVDALQQLVGVIKNDLVVEHENYE</sequence>